<proteinExistence type="inferred from homology"/>
<comment type="catalytic activity">
    <reaction evidence="5 6">
        <text>L-kynurenine + H2O = anthranilate + L-alanine + H(+)</text>
        <dbReference type="Rhea" id="RHEA:16813"/>
        <dbReference type="ChEBI" id="CHEBI:15377"/>
        <dbReference type="ChEBI" id="CHEBI:15378"/>
        <dbReference type="ChEBI" id="CHEBI:16567"/>
        <dbReference type="ChEBI" id="CHEBI:57959"/>
        <dbReference type="ChEBI" id="CHEBI:57972"/>
        <dbReference type="EC" id="3.7.1.3"/>
    </reaction>
</comment>
<keyword evidence="2 5" id="KW-0662">Pyridine nucleotide biosynthesis</keyword>
<feature type="binding site" evidence="5">
    <location>
        <position position="307"/>
    </location>
    <ligand>
        <name>pyridoxal 5'-phosphate</name>
        <dbReference type="ChEBI" id="CHEBI:597326"/>
    </ligand>
</feature>
<dbReference type="InterPro" id="IPR000192">
    <property type="entry name" value="Aminotrans_V_dom"/>
</dbReference>
<evidence type="ECO:0000256" key="2">
    <source>
        <dbReference type="ARBA" id="ARBA00022642"/>
    </source>
</evidence>
<comment type="caution">
    <text evidence="5">Lacks conserved residue(s) required for the propagation of feature annotation.</text>
</comment>
<evidence type="ECO:0000313" key="10">
    <source>
        <dbReference type="Proteomes" id="UP001302745"/>
    </source>
</evidence>
<dbReference type="InterPro" id="IPR015422">
    <property type="entry name" value="PyrdxlP-dep_Trfase_small"/>
</dbReference>
<reference evidence="9" key="1">
    <citation type="journal article" date="2023" name="Mol. Phylogenet. Evol.">
        <title>Genome-scale phylogeny and comparative genomics of the fungal order Sordariales.</title>
        <authorList>
            <person name="Hensen N."/>
            <person name="Bonometti L."/>
            <person name="Westerberg I."/>
            <person name="Brannstrom I.O."/>
            <person name="Guillou S."/>
            <person name="Cros-Aarteil S."/>
            <person name="Calhoun S."/>
            <person name="Haridas S."/>
            <person name="Kuo A."/>
            <person name="Mondo S."/>
            <person name="Pangilinan J."/>
            <person name="Riley R."/>
            <person name="LaButti K."/>
            <person name="Andreopoulos B."/>
            <person name="Lipzen A."/>
            <person name="Chen C."/>
            <person name="Yan M."/>
            <person name="Daum C."/>
            <person name="Ng V."/>
            <person name="Clum A."/>
            <person name="Steindorff A."/>
            <person name="Ohm R.A."/>
            <person name="Martin F."/>
            <person name="Silar P."/>
            <person name="Natvig D.O."/>
            <person name="Lalanne C."/>
            <person name="Gautier V."/>
            <person name="Ament-Velasquez S.L."/>
            <person name="Kruys A."/>
            <person name="Hutchinson M.I."/>
            <person name="Powell A.J."/>
            <person name="Barry K."/>
            <person name="Miller A.N."/>
            <person name="Grigoriev I.V."/>
            <person name="Debuchy R."/>
            <person name="Gladieux P."/>
            <person name="Hiltunen Thoren M."/>
            <person name="Johannesson H."/>
        </authorList>
    </citation>
    <scope>NUCLEOTIDE SEQUENCE</scope>
    <source>
        <strain evidence="9">CBS 538.74</strain>
    </source>
</reference>
<dbReference type="GO" id="GO:0019441">
    <property type="term" value="P:L-tryptophan catabolic process to kynurenine"/>
    <property type="evidence" value="ECO:0007669"/>
    <property type="project" value="TreeGrafter"/>
</dbReference>
<evidence type="ECO:0000256" key="7">
    <source>
        <dbReference type="SAM" id="MobiDB-lite"/>
    </source>
</evidence>
<comment type="cofactor">
    <cofactor evidence="5 6">
        <name>pyridoxal 5'-phosphate</name>
        <dbReference type="ChEBI" id="CHEBI:597326"/>
    </cofactor>
</comment>
<dbReference type="GO" id="GO:0005737">
    <property type="term" value="C:cytoplasm"/>
    <property type="evidence" value="ECO:0007669"/>
    <property type="project" value="UniProtKB-SubCell"/>
</dbReference>
<dbReference type="GO" id="GO:0034354">
    <property type="term" value="P:'de novo' NAD+ biosynthetic process from L-tryptophan"/>
    <property type="evidence" value="ECO:0007669"/>
    <property type="project" value="UniProtKB-UniRule"/>
</dbReference>
<reference evidence="9" key="2">
    <citation type="submission" date="2023-05" db="EMBL/GenBank/DDBJ databases">
        <authorList>
            <consortium name="Lawrence Berkeley National Laboratory"/>
            <person name="Steindorff A."/>
            <person name="Hensen N."/>
            <person name="Bonometti L."/>
            <person name="Westerberg I."/>
            <person name="Brannstrom I.O."/>
            <person name="Guillou S."/>
            <person name="Cros-Aarteil S."/>
            <person name="Calhoun S."/>
            <person name="Haridas S."/>
            <person name="Kuo A."/>
            <person name="Mondo S."/>
            <person name="Pangilinan J."/>
            <person name="Riley R."/>
            <person name="Labutti K."/>
            <person name="Andreopoulos B."/>
            <person name="Lipzen A."/>
            <person name="Chen C."/>
            <person name="Yanf M."/>
            <person name="Daum C."/>
            <person name="Ng V."/>
            <person name="Clum A."/>
            <person name="Ohm R."/>
            <person name="Martin F."/>
            <person name="Silar P."/>
            <person name="Natvig D."/>
            <person name="Lalanne C."/>
            <person name="Gautier V."/>
            <person name="Ament-Velasquez S.L."/>
            <person name="Kruys A."/>
            <person name="Hutchinson M.I."/>
            <person name="Powell A.J."/>
            <person name="Barry K."/>
            <person name="Miller A.N."/>
            <person name="Grigoriev I.V."/>
            <person name="Debuchy R."/>
            <person name="Gladieux P."/>
            <person name="Thoren M.H."/>
            <person name="Johannesson H."/>
        </authorList>
    </citation>
    <scope>NUCLEOTIDE SEQUENCE</scope>
    <source>
        <strain evidence="9">CBS 538.74</strain>
    </source>
</reference>
<feature type="binding site" evidence="5">
    <location>
        <position position="353"/>
    </location>
    <ligand>
        <name>pyridoxal 5'-phosphate</name>
        <dbReference type="ChEBI" id="CHEBI:597326"/>
    </ligand>
</feature>
<comment type="function">
    <text evidence="5 6">Catalyzes the cleavage of L-kynurenine (L-Kyn) and L-3-hydroxykynurenine (L-3OHKyn) into anthranilic acid (AA) and 3-hydroxyanthranilic acid (3-OHAA), respectively.</text>
</comment>
<gene>
    <name evidence="5" type="primary">BNA5</name>
    <name evidence="9" type="ORF">C8A00DRAFT_42375</name>
</gene>
<comment type="pathway">
    <text evidence="5 6">Amino-acid degradation; L-kynurenine degradation; L-alanine and anthranilate from L-kynurenine: step 1/1.</text>
</comment>
<protein>
    <recommendedName>
        <fullName evidence="5 6">Kynureninase</fullName>
        <ecNumber evidence="5 6">3.7.1.3</ecNumber>
    </recommendedName>
    <alternativeName>
        <fullName evidence="5">Biosynthesis of nicotinic acid protein 5</fullName>
    </alternativeName>
    <alternativeName>
        <fullName evidence="5">L-kynurenine hydrolase</fullName>
    </alternativeName>
</protein>
<dbReference type="InterPro" id="IPR015424">
    <property type="entry name" value="PyrdxlP-dep_Trfase"/>
</dbReference>
<dbReference type="Pfam" id="PF00266">
    <property type="entry name" value="Aminotran_5"/>
    <property type="match status" value="1"/>
</dbReference>
<organism evidence="9 10">
    <name type="scientific">Chaetomidium leptoderma</name>
    <dbReference type="NCBI Taxonomy" id="669021"/>
    <lineage>
        <taxon>Eukaryota</taxon>
        <taxon>Fungi</taxon>
        <taxon>Dikarya</taxon>
        <taxon>Ascomycota</taxon>
        <taxon>Pezizomycotina</taxon>
        <taxon>Sordariomycetes</taxon>
        <taxon>Sordariomycetidae</taxon>
        <taxon>Sordariales</taxon>
        <taxon>Chaetomiaceae</taxon>
        <taxon>Chaetomidium</taxon>
    </lineage>
</organism>
<dbReference type="GO" id="GO:0097053">
    <property type="term" value="P:L-kynurenine catabolic process"/>
    <property type="evidence" value="ECO:0007669"/>
    <property type="project" value="UniProtKB-UniRule"/>
</dbReference>
<evidence type="ECO:0000313" key="9">
    <source>
        <dbReference type="EMBL" id="KAK4154906.1"/>
    </source>
</evidence>
<keyword evidence="10" id="KW-1185">Reference proteome</keyword>
<feature type="binding site" evidence="5">
    <location>
        <position position="282"/>
    </location>
    <ligand>
        <name>pyridoxal 5'-phosphate</name>
        <dbReference type="ChEBI" id="CHEBI:597326"/>
    </ligand>
</feature>
<feature type="region of interest" description="Disordered" evidence="7">
    <location>
        <begin position="66"/>
        <end position="85"/>
    </location>
</feature>
<dbReference type="PANTHER" id="PTHR14084">
    <property type="entry name" value="KYNURENINASE"/>
    <property type="match status" value="1"/>
</dbReference>
<evidence type="ECO:0000256" key="6">
    <source>
        <dbReference type="PIRNR" id="PIRNR038800"/>
    </source>
</evidence>
<dbReference type="FunFam" id="3.40.640.10:FF:000031">
    <property type="entry name" value="Kynureninase"/>
    <property type="match status" value="1"/>
</dbReference>
<keyword evidence="4 5" id="KW-0663">Pyridoxal phosphate</keyword>
<comment type="subunit">
    <text evidence="5 6">Homodimer.</text>
</comment>
<feature type="binding site" evidence="5">
    <location>
        <position position="166"/>
    </location>
    <ligand>
        <name>pyridoxal 5'-phosphate</name>
        <dbReference type="ChEBI" id="CHEBI:597326"/>
    </ligand>
</feature>
<feature type="modified residue" description="N6-(pyridoxal phosphate)lysine" evidence="5">
    <location>
        <position position="308"/>
    </location>
</feature>
<dbReference type="Gene3D" id="3.90.1150.10">
    <property type="entry name" value="Aspartate Aminotransferase, domain 1"/>
    <property type="match status" value="1"/>
</dbReference>
<keyword evidence="3 5" id="KW-0378">Hydrolase</keyword>
<feature type="compositionally biased region" description="Polar residues" evidence="7">
    <location>
        <begin position="73"/>
        <end position="84"/>
    </location>
</feature>
<feature type="domain" description="Aminotransferase class V" evidence="8">
    <location>
        <begin position="146"/>
        <end position="324"/>
    </location>
</feature>
<comment type="catalytic activity">
    <reaction evidence="6">
        <text>3-hydroxy-L-kynurenine + H2O = 3-hydroxyanthranilate + L-alanine + H(+)</text>
        <dbReference type="Rhea" id="RHEA:25143"/>
        <dbReference type="ChEBI" id="CHEBI:15377"/>
        <dbReference type="ChEBI" id="CHEBI:15378"/>
        <dbReference type="ChEBI" id="CHEBI:36559"/>
        <dbReference type="ChEBI" id="CHEBI:57972"/>
        <dbReference type="ChEBI" id="CHEBI:58125"/>
        <dbReference type="EC" id="3.7.1.3"/>
    </reaction>
</comment>
<feature type="binding site" evidence="5">
    <location>
        <position position="381"/>
    </location>
    <ligand>
        <name>pyridoxal 5'-phosphate</name>
        <dbReference type="ChEBI" id="CHEBI:597326"/>
    </ligand>
</feature>
<feature type="binding site" evidence="5">
    <location>
        <position position="167"/>
    </location>
    <ligand>
        <name>pyridoxal 5'-phosphate</name>
        <dbReference type="ChEBI" id="CHEBI:597326"/>
    </ligand>
</feature>
<dbReference type="EC" id="3.7.1.3" evidence="5 6"/>
<name>A0AAN6VR84_9PEZI</name>
<feature type="binding site" evidence="5">
    <location>
        <position position="285"/>
    </location>
    <ligand>
        <name>pyridoxal 5'-phosphate</name>
        <dbReference type="ChEBI" id="CHEBI:597326"/>
    </ligand>
</feature>
<evidence type="ECO:0000259" key="8">
    <source>
        <dbReference type="Pfam" id="PF00266"/>
    </source>
</evidence>
<dbReference type="EMBL" id="MU856899">
    <property type="protein sequence ID" value="KAK4154906.1"/>
    <property type="molecule type" value="Genomic_DNA"/>
</dbReference>
<dbReference type="Pfam" id="PF22580">
    <property type="entry name" value="KYNU_C"/>
    <property type="match status" value="1"/>
</dbReference>
<comment type="subcellular location">
    <subcellularLocation>
        <location evidence="5 6">Cytoplasm</location>
    </subcellularLocation>
</comment>
<dbReference type="AlphaFoldDB" id="A0AAN6VR84"/>
<dbReference type="PIRSF" id="PIRSF038800">
    <property type="entry name" value="KYNU"/>
    <property type="match status" value="1"/>
</dbReference>
<dbReference type="InterPro" id="IPR010111">
    <property type="entry name" value="Kynureninase"/>
</dbReference>
<dbReference type="GO" id="GO:0019805">
    <property type="term" value="P:quinolinate biosynthetic process"/>
    <property type="evidence" value="ECO:0007669"/>
    <property type="project" value="UniProtKB-UniRule"/>
</dbReference>
<dbReference type="GO" id="GO:0030429">
    <property type="term" value="F:kynureninase activity"/>
    <property type="evidence" value="ECO:0007669"/>
    <property type="project" value="UniProtKB-UniRule"/>
</dbReference>
<feature type="binding site" evidence="5">
    <location>
        <begin position="194"/>
        <end position="197"/>
    </location>
    <ligand>
        <name>pyridoxal 5'-phosphate</name>
        <dbReference type="ChEBI" id="CHEBI:597326"/>
    </ligand>
</feature>
<dbReference type="GO" id="GO:0043420">
    <property type="term" value="P:anthranilate metabolic process"/>
    <property type="evidence" value="ECO:0007669"/>
    <property type="project" value="UniProtKB-UniRule"/>
</dbReference>
<dbReference type="Proteomes" id="UP001302745">
    <property type="component" value="Unassembled WGS sequence"/>
</dbReference>
<dbReference type="InterPro" id="IPR015421">
    <property type="entry name" value="PyrdxlP-dep_Trfase_major"/>
</dbReference>
<dbReference type="GO" id="GO:0030170">
    <property type="term" value="F:pyridoxal phosphate binding"/>
    <property type="evidence" value="ECO:0007669"/>
    <property type="project" value="UniProtKB-UniRule"/>
</dbReference>
<dbReference type="NCBIfam" id="TIGR01814">
    <property type="entry name" value="kynureninase"/>
    <property type="match status" value="1"/>
</dbReference>
<dbReference type="HAMAP" id="MF_01970">
    <property type="entry name" value="Kynureninase"/>
    <property type="match status" value="1"/>
</dbReference>
<evidence type="ECO:0000256" key="5">
    <source>
        <dbReference type="HAMAP-Rule" id="MF_03017"/>
    </source>
</evidence>
<dbReference type="Gene3D" id="3.40.640.10">
    <property type="entry name" value="Type I PLP-dependent aspartate aminotransferase-like (Major domain)"/>
    <property type="match status" value="1"/>
</dbReference>
<evidence type="ECO:0000256" key="3">
    <source>
        <dbReference type="ARBA" id="ARBA00022801"/>
    </source>
</evidence>
<sequence>MDSEYQSFIKTLRAGLKPKFAPDANTIDYARQLDAQDKLGFLRENFNIPTKGSLKKKALSGSIPGGNGAISGAKQNGTLKTNGDTPDDTPAIYFVGNSLGAQPKCIRTYLDAQLETWASIGVNGHFTSLDNSPLASWQDMAADCAQKSLDLVGAASASEVVYMNTLTVNLHLMMASFYRPTEKRHKIIAEWKPFPSDSYAIASQIQWHGLSPSTSLIEIHPDPDPKAKLYISTAQILSLINEHADTTALLLLPGIQYYTGQLFDIPLITAHARARGITVGWDLAHAVGNVELALHEWGVDFAVWCTYKYLNAGPGAIGGAFVHERHHLNTPDGGTVAADGEKTGYYRHRLAGWYGAEKEARFEMDKVFRPARGAQGWQVSNPSAVDLASVRAALSVFGQTGMGALRDKAVVLTGYLEWLLDGLLKEGVGRGGEKGEEPAFRIITPENPLERGSQLSLLLRGGMLEGVSGRLAEGGVVVDVRKPDVIRVAPVPMYCRFEDAWGFVEVFKKALQEERWTQE</sequence>
<dbReference type="PANTHER" id="PTHR14084:SF2">
    <property type="entry name" value="KYNURENINASE 2"/>
    <property type="match status" value="1"/>
</dbReference>
<comment type="pathway">
    <text evidence="5 6">Cofactor biosynthesis; NAD(+) biosynthesis; quinolinate from L-kynurenine: step 2/3.</text>
</comment>
<comment type="similarity">
    <text evidence="5 6">Belongs to the kynureninase family.</text>
</comment>
<dbReference type="SUPFAM" id="SSF53383">
    <property type="entry name" value="PLP-dependent transferases"/>
    <property type="match status" value="1"/>
</dbReference>
<comment type="caution">
    <text evidence="9">The sequence shown here is derived from an EMBL/GenBank/DDBJ whole genome shotgun (WGS) entry which is preliminary data.</text>
</comment>
<accession>A0AAN6VR84</accession>
<evidence type="ECO:0000256" key="1">
    <source>
        <dbReference type="ARBA" id="ARBA00022490"/>
    </source>
</evidence>
<keyword evidence="1 5" id="KW-0963">Cytoplasm</keyword>
<evidence type="ECO:0000256" key="4">
    <source>
        <dbReference type="ARBA" id="ARBA00022898"/>
    </source>
</evidence>